<dbReference type="InterPro" id="IPR029068">
    <property type="entry name" value="Glyas_Bleomycin-R_OHBP_Dase"/>
</dbReference>
<reference evidence="1 2" key="1">
    <citation type="submission" date="2023-11" db="EMBL/GenBank/DDBJ databases">
        <title>Lentzea sokolovensis, sp. nov., Lentzea kristufkii, sp. nov., and Lentzea miocenensis, sp. nov., rare actinobacteria from Sokolov Coal Basin, Miocene lacustrine sediment, Czech Republic.</title>
        <authorList>
            <person name="Lara A."/>
            <person name="Kotroba L."/>
            <person name="Nouioui I."/>
            <person name="Neumann-Schaal M."/>
            <person name="Mast Y."/>
            <person name="Chronakova A."/>
        </authorList>
    </citation>
    <scope>NUCLEOTIDE SEQUENCE [LARGE SCALE GENOMIC DNA]</scope>
    <source>
        <strain evidence="1 2">BCCO 10_0856</strain>
    </source>
</reference>
<sequence>MANEVTIPLLPCASIDEVAEFYVMLGFTVTYRQYRPNAYLSVRREEINLHFFGIPDYDVERSYSSCLVQVEDPRELYEAFAHGMRAVYGQVLLTGIPRMTRPRRDRFLFVDPGGNWIRVVPAVREREPGPGRNGLTRALSNAVTLAGSHGAERQALRILEGALAREVHASEEERESALEFRAELLERLGLHS</sequence>
<reference evidence="1 2" key="2">
    <citation type="submission" date="2023-11" db="EMBL/GenBank/DDBJ databases">
        <authorList>
            <person name="Lara A.C."/>
            <person name="Chronakova A."/>
        </authorList>
    </citation>
    <scope>NUCLEOTIDE SEQUENCE [LARGE SCALE GENOMIC DNA]</scope>
    <source>
        <strain evidence="1 2">BCCO 10_0856</strain>
    </source>
</reference>
<gene>
    <name evidence="1" type="ORF">SK803_21490</name>
</gene>
<dbReference type="EMBL" id="JAXAVW010000017">
    <property type="protein sequence ID" value="MDX8032798.1"/>
    <property type="molecule type" value="Genomic_DNA"/>
</dbReference>
<protein>
    <recommendedName>
        <fullName evidence="3">VOC family protein</fullName>
    </recommendedName>
</protein>
<evidence type="ECO:0008006" key="3">
    <source>
        <dbReference type="Google" id="ProtNLM"/>
    </source>
</evidence>
<evidence type="ECO:0000313" key="2">
    <source>
        <dbReference type="Proteomes" id="UP001285521"/>
    </source>
</evidence>
<name>A0ABU4T4C4_9PSEU</name>
<evidence type="ECO:0000313" key="1">
    <source>
        <dbReference type="EMBL" id="MDX8032798.1"/>
    </source>
</evidence>
<dbReference type="Gene3D" id="3.10.180.10">
    <property type="entry name" value="2,3-Dihydroxybiphenyl 1,2-Dioxygenase, domain 1"/>
    <property type="match status" value="1"/>
</dbReference>
<dbReference type="SUPFAM" id="SSF54593">
    <property type="entry name" value="Glyoxalase/Bleomycin resistance protein/Dihydroxybiphenyl dioxygenase"/>
    <property type="match status" value="1"/>
</dbReference>
<organism evidence="1 2">
    <name type="scientific">Lentzea miocenica</name>
    <dbReference type="NCBI Taxonomy" id="3095431"/>
    <lineage>
        <taxon>Bacteria</taxon>
        <taxon>Bacillati</taxon>
        <taxon>Actinomycetota</taxon>
        <taxon>Actinomycetes</taxon>
        <taxon>Pseudonocardiales</taxon>
        <taxon>Pseudonocardiaceae</taxon>
        <taxon>Lentzea</taxon>
    </lineage>
</organism>
<keyword evidence="2" id="KW-1185">Reference proteome</keyword>
<proteinExistence type="predicted"/>
<dbReference type="RefSeq" id="WP_319967828.1">
    <property type="nucleotide sequence ID" value="NZ_JAXAVW010000017.1"/>
</dbReference>
<dbReference type="Proteomes" id="UP001285521">
    <property type="component" value="Unassembled WGS sequence"/>
</dbReference>
<accession>A0ABU4T4C4</accession>
<comment type="caution">
    <text evidence="1">The sequence shown here is derived from an EMBL/GenBank/DDBJ whole genome shotgun (WGS) entry which is preliminary data.</text>
</comment>